<evidence type="ECO:0000256" key="2">
    <source>
        <dbReference type="ARBA" id="ARBA00022730"/>
    </source>
</evidence>
<dbReference type="AlphaFoldDB" id="A0A3G8LGZ6"/>
<evidence type="ECO:0000313" key="13">
    <source>
        <dbReference type="EMBL" id="AZG68956.1"/>
    </source>
</evidence>
<organism evidence="13 14">
    <name type="scientific">Mycoplasma struthionis</name>
    <dbReference type="NCBI Taxonomy" id="538220"/>
    <lineage>
        <taxon>Bacteria</taxon>
        <taxon>Bacillati</taxon>
        <taxon>Mycoplasmatota</taxon>
        <taxon>Mollicutes</taxon>
        <taxon>Mycoplasmataceae</taxon>
        <taxon>Mycoplasma</taxon>
    </lineage>
</organism>
<dbReference type="FunFam" id="3.10.290.10:FF:000001">
    <property type="entry name" value="30S ribosomal protein S4"/>
    <property type="match status" value="1"/>
</dbReference>
<evidence type="ECO:0000256" key="5">
    <source>
        <dbReference type="ARBA" id="ARBA00023274"/>
    </source>
</evidence>
<comment type="function">
    <text evidence="7">One of the primary rRNA binding proteins, it binds directly to 16S rRNA where it nucleates assembly of the body of the 30S subunit.</text>
</comment>
<name>A0A3G8LGZ6_9MOLU</name>
<dbReference type="Gene3D" id="3.10.290.10">
    <property type="entry name" value="RNA-binding S4 domain"/>
    <property type="match status" value="1"/>
</dbReference>
<keyword evidence="4 7" id="KW-0689">Ribosomal protein</keyword>
<keyword evidence="5 7" id="KW-0687">Ribonucleoprotein</keyword>
<dbReference type="InterPro" id="IPR002942">
    <property type="entry name" value="S4_RNA-bd"/>
</dbReference>
<dbReference type="KEGG" id="mstr:EGN60_00065"/>
<proteinExistence type="inferred from homology"/>
<dbReference type="PANTHER" id="PTHR11831:SF4">
    <property type="entry name" value="SMALL RIBOSOMAL SUBUNIT PROTEIN US4M"/>
    <property type="match status" value="1"/>
</dbReference>
<dbReference type="HAMAP" id="MF_01306_B">
    <property type="entry name" value="Ribosomal_uS4_B"/>
    <property type="match status" value="1"/>
</dbReference>
<dbReference type="GO" id="GO:0006412">
    <property type="term" value="P:translation"/>
    <property type="evidence" value="ECO:0007669"/>
    <property type="project" value="UniProtKB-UniRule"/>
</dbReference>
<dbReference type="NCBIfam" id="NF003717">
    <property type="entry name" value="PRK05327.1"/>
    <property type="match status" value="1"/>
</dbReference>
<dbReference type="EMBL" id="CP034044">
    <property type="protein sequence ID" value="AZG68379.1"/>
    <property type="molecule type" value="Genomic_DNA"/>
</dbReference>
<dbReference type="GO" id="GO:0003735">
    <property type="term" value="F:structural constituent of ribosome"/>
    <property type="evidence" value="ECO:0007669"/>
    <property type="project" value="InterPro"/>
</dbReference>
<evidence type="ECO:0000256" key="1">
    <source>
        <dbReference type="ARBA" id="ARBA00007465"/>
    </source>
</evidence>
<dbReference type="OrthoDB" id="9803672at2"/>
<dbReference type="SMART" id="SM00363">
    <property type="entry name" value="S4"/>
    <property type="match status" value="1"/>
</dbReference>
<dbReference type="SUPFAM" id="SSF55174">
    <property type="entry name" value="Alpha-L RNA-binding motif"/>
    <property type="match status" value="1"/>
</dbReference>
<dbReference type="PANTHER" id="PTHR11831">
    <property type="entry name" value="30S 40S RIBOSOMAL PROTEIN"/>
    <property type="match status" value="1"/>
</dbReference>
<evidence type="ECO:0000256" key="4">
    <source>
        <dbReference type="ARBA" id="ARBA00022980"/>
    </source>
</evidence>
<evidence type="ECO:0000256" key="6">
    <source>
        <dbReference type="ARBA" id="ARBA00035254"/>
    </source>
</evidence>
<reference evidence="13 14" key="1">
    <citation type="submission" date="2018-11" db="EMBL/GenBank/DDBJ databases">
        <title>Genome sequence of Mycoplasma struthionis sp. nov.</title>
        <authorList>
            <person name="Spergser J."/>
        </authorList>
    </citation>
    <scope>NUCLEOTIDE SEQUENCE [LARGE SCALE GENOMIC DNA]</scope>
    <source>
        <strain evidence="13 14">237IA</strain>
    </source>
</reference>
<dbReference type="CDD" id="cd00165">
    <property type="entry name" value="S4"/>
    <property type="match status" value="1"/>
</dbReference>
<dbReference type="RefSeq" id="WP_124724085.1">
    <property type="nucleotide sequence ID" value="NZ_CP034044.1"/>
</dbReference>
<dbReference type="InterPro" id="IPR018079">
    <property type="entry name" value="Ribosomal_uS4_CS"/>
</dbReference>
<evidence type="ECO:0000259" key="11">
    <source>
        <dbReference type="SMART" id="SM01390"/>
    </source>
</evidence>
<dbReference type="EMBL" id="CP034044">
    <property type="protein sequence ID" value="AZG68956.1"/>
    <property type="molecule type" value="Genomic_DNA"/>
</dbReference>
<dbReference type="GO" id="GO:0042274">
    <property type="term" value="P:ribosomal small subunit biogenesis"/>
    <property type="evidence" value="ECO:0007669"/>
    <property type="project" value="TreeGrafter"/>
</dbReference>
<sequence length="201" mass="23247">MSRFTGSMFKRSRRYGTSLLENNKEFSKGKKRTTAPGQHGAKRAKPSDYQLHMYEKQKVRYMYGLNERQFKTLFLAASKKHGVTGVNLLQMVESRLDNLVFRAGWARTRAQARQFVNHGHFTVDGHKVNIPSMLIKPGSVIEMKASLQNNAEMKAAMEVMTVSPWLTKENFKLTFTRVPERNEFAHEINEALIVEYYNRLV</sequence>
<feature type="domain" description="Small ribosomal subunit protein uS4 N-terminal" evidence="11">
    <location>
        <begin position="3"/>
        <end position="93"/>
    </location>
</feature>
<dbReference type="NCBIfam" id="TIGR01017">
    <property type="entry name" value="rpsD_bact"/>
    <property type="match status" value="1"/>
</dbReference>
<comment type="similarity">
    <text evidence="1 7 8">Belongs to the universal ribosomal protein uS4 family.</text>
</comment>
<keyword evidence="2 7" id="KW-0699">rRNA-binding</keyword>
<evidence type="ECO:0000256" key="8">
    <source>
        <dbReference type="RuleBase" id="RU003699"/>
    </source>
</evidence>
<feature type="region of interest" description="Disordered" evidence="9">
    <location>
        <begin position="20"/>
        <end position="45"/>
    </location>
</feature>
<dbReference type="Proteomes" id="UP000275883">
    <property type="component" value="Chromosome"/>
</dbReference>
<dbReference type="GO" id="GO:0019843">
    <property type="term" value="F:rRNA binding"/>
    <property type="evidence" value="ECO:0007669"/>
    <property type="project" value="UniProtKB-UniRule"/>
</dbReference>
<evidence type="ECO:0000259" key="10">
    <source>
        <dbReference type="SMART" id="SM00363"/>
    </source>
</evidence>
<dbReference type="Gene3D" id="1.10.1050.10">
    <property type="entry name" value="Ribosomal Protein S4 Delta 41, Chain A, domain 1"/>
    <property type="match status" value="1"/>
</dbReference>
<dbReference type="InterPro" id="IPR005709">
    <property type="entry name" value="Ribosomal_uS4_bac-type"/>
</dbReference>
<dbReference type="Pfam" id="PF00163">
    <property type="entry name" value="Ribosomal_S4"/>
    <property type="match status" value="1"/>
</dbReference>
<dbReference type="KEGG" id="mstr:EGN60_03365"/>
<comment type="function">
    <text evidence="7">With S5 and S12 plays an important role in translational accuracy.</text>
</comment>
<dbReference type="GO" id="GO:0015935">
    <property type="term" value="C:small ribosomal subunit"/>
    <property type="evidence" value="ECO:0007669"/>
    <property type="project" value="InterPro"/>
</dbReference>
<keyword evidence="14" id="KW-1185">Reference proteome</keyword>
<evidence type="ECO:0000313" key="14">
    <source>
        <dbReference type="Proteomes" id="UP000275883"/>
    </source>
</evidence>
<evidence type="ECO:0000256" key="9">
    <source>
        <dbReference type="SAM" id="MobiDB-lite"/>
    </source>
</evidence>
<gene>
    <name evidence="7" type="primary">rpsD</name>
    <name evidence="12" type="ORF">EGN60_00065</name>
    <name evidence="13" type="ORF">EGN60_03365</name>
</gene>
<keyword evidence="3 7" id="KW-0694">RNA-binding</keyword>
<comment type="subunit">
    <text evidence="7">Part of the 30S ribosomal subunit. Contacts protein S5. The interaction surface between S4 and S5 is involved in control of translational fidelity.</text>
</comment>
<dbReference type="PROSITE" id="PS00632">
    <property type="entry name" value="RIBOSOMAL_S4"/>
    <property type="match status" value="1"/>
</dbReference>
<dbReference type="InterPro" id="IPR022801">
    <property type="entry name" value="Ribosomal_uS4"/>
</dbReference>
<evidence type="ECO:0000256" key="7">
    <source>
        <dbReference type="HAMAP-Rule" id="MF_01306"/>
    </source>
</evidence>
<feature type="domain" description="RNA-binding S4" evidence="10">
    <location>
        <begin position="94"/>
        <end position="152"/>
    </location>
</feature>
<accession>A0A3G8LGZ6</accession>
<dbReference type="InterPro" id="IPR001912">
    <property type="entry name" value="Ribosomal_uS4_N"/>
</dbReference>
<evidence type="ECO:0000313" key="12">
    <source>
        <dbReference type="EMBL" id="AZG68379.1"/>
    </source>
</evidence>
<dbReference type="PROSITE" id="PS50889">
    <property type="entry name" value="S4"/>
    <property type="match status" value="1"/>
</dbReference>
<dbReference type="Pfam" id="PF01479">
    <property type="entry name" value="S4"/>
    <property type="match status" value="1"/>
</dbReference>
<dbReference type="InterPro" id="IPR036986">
    <property type="entry name" value="S4_RNA-bd_sf"/>
</dbReference>
<protein>
    <recommendedName>
        <fullName evidence="6 7">Small ribosomal subunit protein uS4</fullName>
    </recommendedName>
</protein>
<dbReference type="SMART" id="SM01390">
    <property type="entry name" value="Ribosomal_S4"/>
    <property type="match status" value="1"/>
</dbReference>
<evidence type="ECO:0000256" key="3">
    <source>
        <dbReference type="ARBA" id="ARBA00022884"/>
    </source>
</evidence>